<dbReference type="GO" id="GO:0006508">
    <property type="term" value="P:proteolysis"/>
    <property type="evidence" value="ECO:0007669"/>
    <property type="project" value="UniProtKB-KW"/>
</dbReference>
<organism evidence="9 10">
    <name type="scientific">Paspalum notatum var. saurae</name>
    <dbReference type="NCBI Taxonomy" id="547442"/>
    <lineage>
        <taxon>Eukaryota</taxon>
        <taxon>Viridiplantae</taxon>
        <taxon>Streptophyta</taxon>
        <taxon>Embryophyta</taxon>
        <taxon>Tracheophyta</taxon>
        <taxon>Spermatophyta</taxon>
        <taxon>Magnoliopsida</taxon>
        <taxon>Liliopsida</taxon>
        <taxon>Poales</taxon>
        <taxon>Poaceae</taxon>
        <taxon>PACMAD clade</taxon>
        <taxon>Panicoideae</taxon>
        <taxon>Andropogonodae</taxon>
        <taxon>Paspaleae</taxon>
        <taxon>Paspalinae</taxon>
        <taxon>Paspalum</taxon>
    </lineage>
</organism>
<dbReference type="EMBL" id="CP144746">
    <property type="protein sequence ID" value="WVZ55889.1"/>
    <property type="molecule type" value="Genomic_DNA"/>
</dbReference>
<feature type="compositionally biased region" description="Gly residues" evidence="6">
    <location>
        <begin position="270"/>
        <end position="293"/>
    </location>
</feature>
<dbReference type="Pfam" id="PF25597">
    <property type="entry name" value="SH3_retrovirus"/>
    <property type="match status" value="1"/>
</dbReference>
<dbReference type="Pfam" id="PF00098">
    <property type="entry name" value="zf-CCHC"/>
    <property type="match status" value="1"/>
</dbReference>
<dbReference type="Pfam" id="PF13961">
    <property type="entry name" value="DUF4219"/>
    <property type="match status" value="1"/>
</dbReference>
<feature type="region of interest" description="Disordered" evidence="6">
    <location>
        <begin position="241"/>
        <end position="309"/>
    </location>
</feature>
<evidence type="ECO:0000259" key="8">
    <source>
        <dbReference type="PROSITE" id="PS50994"/>
    </source>
</evidence>
<keyword evidence="10" id="KW-1185">Reference proteome</keyword>
<keyword evidence="4" id="KW-0378">Hydrolase</keyword>
<gene>
    <name evidence="9" type="ORF">U9M48_006492</name>
</gene>
<dbReference type="GO" id="GO:0004190">
    <property type="term" value="F:aspartic-type endopeptidase activity"/>
    <property type="evidence" value="ECO:0007669"/>
    <property type="project" value="UniProtKB-KW"/>
</dbReference>
<dbReference type="PROSITE" id="PS50994">
    <property type="entry name" value="INTEGRASE"/>
    <property type="match status" value="1"/>
</dbReference>
<feature type="compositionally biased region" description="Basic residues" evidence="6">
    <location>
        <begin position="12"/>
        <end position="25"/>
    </location>
</feature>
<dbReference type="InterPro" id="IPR043502">
    <property type="entry name" value="DNA/RNA_pol_sf"/>
</dbReference>
<dbReference type="GO" id="GO:0003676">
    <property type="term" value="F:nucleic acid binding"/>
    <property type="evidence" value="ECO:0007669"/>
    <property type="project" value="InterPro"/>
</dbReference>
<dbReference type="SUPFAM" id="SSF53098">
    <property type="entry name" value="Ribonuclease H-like"/>
    <property type="match status" value="1"/>
</dbReference>
<feature type="domain" description="Integrase catalytic" evidence="8">
    <location>
        <begin position="615"/>
        <end position="791"/>
    </location>
</feature>
<keyword evidence="2" id="KW-0479">Metal-binding</keyword>
<keyword evidence="1" id="KW-0645">Protease</keyword>
<dbReference type="InterPro" id="IPR054722">
    <property type="entry name" value="PolX-like_BBD"/>
</dbReference>
<dbReference type="InterPro" id="IPR025724">
    <property type="entry name" value="GAG-pre-integrase_dom"/>
</dbReference>
<evidence type="ECO:0000256" key="6">
    <source>
        <dbReference type="SAM" id="MobiDB-lite"/>
    </source>
</evidence>
<feature type="region of interest" description="Disordered" evidence="6">
    <location>
        <begin position="886"/>
        <end position="918"/>
    </location>
</feature>
<dbReference type="Pfam" id="PF13976">
    <property type="entry name" value="gag_pre-integrs"/>
    <property type="match status" value="1"/>
</dbReference>
<dbReference type="SUPFAM" id="SSF56672">
    <property type="entry name" value="DNA/RNA polymerases"/>
    <property type="match status" value="1"/>
</dbReference>
<feature type="domain" description="CCHC-type" evidence="7">
    <location>
        <begin position="300"/>
        <end position="315"/>
    </location>
</feature>
<feature type="region of interest" description="Disordered" evidence="6">
    <location>
        <begin position="347"/>
        <end position="389"/>
    </location>
</feature>
<proteinExistence type="predicted"/>
<keyword evidence="5" id="KW-0862">Zinc</keyword>
<feature type="compositionally biased region" description="Low complexity" evidence="6">
    <location>
        <begin position="248"/>
        <end position="258"/>
    </location>
</feature>
<feature type="compositionally biased region" description="Low complexity" evidence="6">
    <location>
        <begin position="350"/>
        <end position="389"/>
    </location>
</feature>
<protein>
    <recommendedName>
        <fullName evidence="11">Gag-pol polyprotein</fullName>
    </recommendedName>
</protein>
<dbReference type="Pfam" id="PF00665">
    <property type="entry name" value="rve"/>
    <property type="match status" value="1"/>
</dbReference>
<dbReference type="SMART" id="SM00343">
    <property type="entry name" value="ZnF_C2HC"/>
    <property type="match status" value="1"/>
</dbReference>
<keyword evidence="5" id="KW-0863">Zinc-finger</keyword>
<dbReference type="InterPro" id="IPR036875">
    <property type="entry name" value="Znf_CCHC_sf"/>
</dbReference>
<keyword evidence="3" id="KW-0064">Aspartyl protease</keyword>
<evidence type="ECO:0000313" key="10">
    <source>
        <dbReference type="Proteomes" id="UP001341281"/>
    </source>
</evidence>
<dbReference type="InterPro" id="IPR012337">
    <property type="entry name" value="RNaseH-like_sf"/>
</dbReference>
<dbReference type="Proteomes" id="UP001341281">
    <property type="component" value="Chromosome 02"/>
</dbReference>
<dbReference type="InterPro" id="IPR001878">
    <property type="entry name" value="Znf_CCHC"/>
</dbReference>
<dbReference type="Pfam" id="PF14223">
    <property type="entry name" value="Retrotran_gag_2"/>
    <property type="match status" value="1"/>
</dbReference>
<name>A0AAQ3PP62_PASNO</name>
<dbReference type="PANTHER" id="PTHR42648">
    <property type="entry name" value="TRANSPOSASE, PUTATIVE-RELATED"/>
    <property type="match status" value="1"/>
</dbReference>
<dbReference type="InterPro" id="IPR039537">
    <property type="entry name" value="Retrotran_Ty1/copia-like"/>
</dbReference>
<accession>A0AAQ3PP62</accession>
<reference evidence="9 10" key="1">
    <citation type="submission" date="2024-02" db="EMBL/GenBank/DDBJ databases">
        <title>High-quality chromosome-scale genome assembly of Pensacola bahiagrass (Paspalum notatum Flugge var. saurae).</title>
        <authorList>
            <person name="Vega J.M."/>
            <person name="Podio M."/>
            <person name="Orjuela J."/>
            <person name="Siena L.A."/>
            <person name="Pessino S.C."/>
            <person name="Combes M.C."/>
            <person name="Mariac C."/>
            <person name="Albertini E."/>
            <person name="Pupilli F."/>
            <person name="Ortiz J.P.A."/>
            <person name="Leblanc O."/>
        </authorList>
    </citation>
    <scope>NUCLEOTIDE SEQUENCE [LARGE SCALE GENOMIC DNA]</scope>
    <source>
        <strain evidence="9">R1</strain>
        <tissue evidence="9">Leaf</tissue>
    </source>
</reference>
<evidence type="ECO:0000256" key="4">
    <source>
        <dbReference type="ARBA" id="ARBA00022801"/>
    </source>
</evidence>
<dbReference type="PROSITE" id="PS50158">
    <property type="entry name" value="ZF_CCHC"/>
    <property type="match status" value="1"/>
</dbReference>
<feature type="region of interest" description="Disordered" evidence="6">
    <location>
        <begin position="1"/>
        <end position="26"/>
    </location>
</feature>
<dbReference type="Gene3D" id="4.10.60.10">
    <property type="entry name" value="Zinc finger, CCHC-type"/>
    <property type="match status" value="1"/>
</dbReference>
<dbReference type="InterPro" id="IPR013103">
    <property type="entry name" value="RVT_2"/>
</dbReference>
<dbReference type="InterPro" id="IPR057670">
    <property type="entry name" value="SH3_retrovirus"/>
</dbReference>
<dbReference type="CDD" id="cd09272">
    <property type="entry name" value="RNase_HI_RT_Ty1"/>
    <property type="match status" value="1"/>
</dbReference>
<dbReference type="GO" id="GO:0015074">
    <property type="term" value="P:DNA integration"/>
    <property type="evidence" value="ECO:0007669"/>
    <property type="project" value="InterPro"/>
</dbReference>
<dbReference type="PANTHER" id="PTHR42648:SF25">
    <property type="entry name" value="RNA-DIRECTED DNA POLYMERASE"/>
    <property type="match status" value="1"/>
</dbReference>
<dbReference type="GO" id="GO:0008270">
    <property type="term" value="F:zinc ion binding"/>
    <property type="evidence" value="ECO:0007669"/>
    <property type="project" value="UniProtKB-KW"/>
</dbReference>
<evidence type="ECO:0000256" key="5">
    <source>
        <dbReference type="PROSITE-ProRule" id="PRU00047"/>
    </source>
</evidence>
<dbReference type="Pfam" id="PF22936">
    <property type="entry name" value="Pol_BBD"/>
    <property type="match status" value="1"/>
</dbReference>
<evidence type="ECO:0000256" key="3">
    <source>
        <dbReference type="ARBA" id="ARBA00022750"/>
    </source>
</evidence>
<dbReference type="SUPFAM" id="SSF57756">
    <property type="entry name" value="Retrovirus zinc finger-like domains"/>
    <property type="match status" value="1"/>
</dbReference>
<dbReference type="InterPro" id="IPR025314">
    <property type="entry name" value="DUF4219"/>
</dbReference>
<evidence type="ECO:0000256" key="1">
    <source>
        <dbReference type="ARBA" id="ARBA00022670"/>
    </source>
</evidence>
<sequence length="1494" mass="163649">MSQPPERSRTPPMRRGRSPPRRPRTRGVVVERVVERVTAAASGPANFPVLTKTNYNDWALLMKVKMQARGLWDAIEPGDVDVMEDRMALDIICSAAPPEMISTLAVKSTAKEAWETLKTMRIGDERIRKTAAQKLRREYETLAFRDGESVENFALRLTGIVAQLQTLGDPEPPDKVVARYLRVARPRYKQLVISIETLLDVSTLTVEEITGRLKAAEEDDDPPPPNVGGKLYLTEEQWEARLKEKQSASKSGDSSKSSNNRRRPRRGASNGDGGERTGAGAGASAGSGSGSGRTVGRNQCRKCGKTGHWARECRSKPKQGEAHAAQAEEEEGTLLMARVCSVEIDPNSDASGAHRPGAAAAPLTGAGAAAGRRASSEASPRAAWGGAARAPVPPARVHLVEAHAHAQFDGAGDTDDALWHLDTGATNHMTGSRAVFSDIDASVKGTVRFGDGSLVDIEGRGTVLFSCKSGEHRQLVGVYLIPRLDTNLISVGQLDEDGYDIHVNKGVMRIRDERWRLLARVRRSPNRLYSIRLDVTRPVCLTARRVDTAWRWHERFGHISFQALRKLASGNMVRGLCDAPGISEALTHGRFRHRLPRIDHVEQVCEGCLGGKQRRHPFPEQARRRAGGALDLVHGDICGPVTPTTPSGNRYFLLLVDDMSRFMWLCLLASKDQAPAAIRRFKAAAEVESGRKLKVLRTDRGGEFTSVEFGVYCAEEGVQRQLTAPYTPQQNGVVERRNQTVVGMARSMLLAKGLPGMFWGEAVTTAVFILNRSPTRSLDGKTPFEAWHGERPAVSFLRTFGCVAHVKNTKPHLKKLDARSTPMIFVGYEAGSKAYRMYNPVDGRVHVTRDAVFDEAAQWSWDQDVAASSKGGDTFTVEYSTRQPAMAGEAAGRSPAVTNSLPVADSGGGAAPGTPPVAEATAPEHIEFATPPANVEELVDAEHDGGVPVRFRTVDNVMGAACPPGLAPRVLDGGELLFTTAEEPTTFKEAEQSLCWRRAMLEEIKSIEENKTWSLVDLPAGHKPIGLKWVFKVKRDEHGNIVKHKARLVAKGYVQRQGIDFDEVFAPVARLESVRLLLAVAAHEGWEVHHMDVKSAFLNGDLQEEVYVAQPAGFIVDGAEHKVLRLKKALYGLRQAPRAWNVKLDSSLLSLGFQKSTGEHGVYVRGVGDERLIVGVYVDDLVITGRSGIVKFKSEMLNLFKMSDLGLLSYYLGLEVKQTSRGISISQGAYAAKLVERGGMKGCNPCAVPMEPRPKMSKISCSPLVNATEYRSMVGGLRYLVNSRPDLAYAVGYVSRFLEEPREDHRAAVKHLLRYIAGTLDYGVFYGRKGSRRLIGFSDSDHAGDKDDRKSTSGILYCLGDSPITWQSSKQKVVALSSCEAEYIAAAMGACQGVWLARLLGDLIGSEPGAPMLKVDNKSAIDLSKNPVHHDRSKHIDIKFHYIRQCVDGGKIVIDQISTKDQLADILTKPLPRVKFQELRDRIGVVNIKHKLLG</sequence>
<dbReference type="Gene3D" id="3.30.420.10">
    <property type="entry name" value="Ribonuclease H-like superfamily/Ribonuclease H"/>
    <property type="match status" value="1"/>
</dbReference>
<dbReference type="Pfam" id="PF07727">
    <property type="entry name" value="RVT_2"/>
    <property type="match status" value="1"/>
</dbReference>
<dbReference type="InterPro" id="IPR036397">
    <property type="entry name" value="RNaseH_sf"/>
</dbReference>
<evidence type="ECO:0000256" key="2">
    <source>
        <dbReference type="ARBA" id="ARBA00022723"/>
    </source>
</evidence>
<evidence type="ECO:0000259" key="7">
    <source>
        <dbReference type="PROSITE" id="PS50158"/>
    </source>
</evidence>
<evidence type="ECO:0008006" key="11">
    <source>
        <dbReference type="Google" id="ProtNLM"/>
    </source>
</evidence>
<evidence type="ECO:0000313" key="9">
    <source>
        <dbReference type="EMBL" id="WVZ55889.1"/>
    </source>
</evidence>
<dbReference type="InterPro" id="IPR001584">
    <property type="entry name" value="Integrase_cat-core"/>
</dbReference>